<dbReference type="Proteomes" id="UP000015453">
    <property type="component" value="Unassembled WGS sequence"/>
</dbReference>
<accession>S8C098</accession>
<dbReference type="AlphaFoldDB" id="S8C098"/>
<sequence>MEKRIKRWRRDEMEKEDETGELILEKEVIYRGLVTMPFLIGLNCDESWLGVSALACDSQYKLLLAGT</sequence>
<proteinExistence type="predicted"/>
<gene>
    <name evidence="1" type="ORF">M569_14535</name>
</gene>
<comment type="caution">
    <text evidence="1">The sequence shown here is derived from an EMBL/GenBank/DDBJ whole genome shotgun (WGS) entry which is preliminary data.</text>
</comment>
<name>S8C098_9LAMI</name>
<dbReference type="EMBL" id="AUSU01007690">
    <property type="protein sequence ID" value="EPS60270.1"/>
    <property type="molecule type" value="Genomic_DNA"/>
</dbReference>
<evidence type="ECO:0000313" key="1">
    <source>
        <dbReference type="EMBL" id="EPS60270.1"/>
    </source>
</evidence>
<reference evidence="1 2" key="1">
    <citation type="journal article" date="2013" name="BMC Genomics">
        <title>The miniature genome of a carnivorous plant Genlisea aurea contains a low number of genes and short non-coding sequences.</title>
        <authorList>
            <person name="Leushkin E.V."/>
            <person name="Sutormin R.A."/>
            <person name="Nabieva E.R."/>
            <person name="Penin A.A."/>
            <person name="Kondrashov A.S."/>
            <person name="Logacheva M.D."/>
        </authorList>
    </citation>
    <scope>NUCLEOTIDE SEQUENCE [LARGE SCALE GENOMIC DNA]</scope>
</reference>
<organism evidence="1 2">
    <name type="scientific">Genlisea aurea</name>
    <dbReference type="NCBI Taxonomy" id="192259"/>
    <lineage>
        <taxon>Eukaryota</taxon>
        <taxon>Viridiplantae</taxon>
        <taxon>Streptophyta</taxon>
        <taxon>Embryophyta</taxon>
        <taxon>Tracheophyta</taxon>
        <taxon>Spermatophyta</taxon>
        <taxon>Magnoliopsida</taxon>
        <taxon>eudicotyledons</taxon>
        <taxon>Gunneridae</taxon>
        <taxon>Pentapetalae</taxon>
        <taxon>asterids</taxon>
        <taxon>lamiids</taxon>
        <taxon>Lamiales</taxon>
        <taxon>Lentibulariaceae</taxon>
        <taxon>Genlisea</taxon>
    </lineage>
</organism>
<evidence type="ECO:0000313" key="2">
    <source>
        <dbReference type="Proteomes" id="UP000015453"/>
    </source>
</evidence>
<protein>
    <submittedName>
        <fullName evidence="1">Uncharacterized protein</fullName>
    </submittedName>
</protein>
<keyword evidence="2" id="KW-1185">Reference proteome</keyword>